<evidence type="ECO:0000313" key="2">
    <source>
        <dbReference type="Proteomes" id="UP000799640"/>
    </source>
</evidence>
<accession>A0A6G1I7Y2</accession>
<dbReference type="Proteomes" id="UP000799640">
    <property type="component" value="Unassembled WGS sequence"/>
</dbReference>
<dbReference type="AlphaFoldDB" id="A0A6G1I7Y2"/>
<dbReference type="OrthoDB" id="5355526at2759"/>
<proteinExistence type="predicted"/>
<gene>
    <name evidence="1" type="ORF">EJ06DRAFT_195624</name>
</gene>
<sequence>MSLPCKLPVLPSHLSSFIRPFPSPIACFLWFPYSTCLPFDYFNLKSAYLQSSSAKGSGGAFPPTLPFNKLSTSFRSHTSHRPSNPPSVASYFTMCIRVIEVYAVCGCTYHVHGVDACAAYGQHAVADKTVQVGYACPRHAK</sequence>
<reference evidence="1" key="1">
    <citation type="journal article" date="2020" name="Stud. Mycol.">
        <title>101 Dothideomycetes genomes: a test case for predicting lifestyles and emergence of pathogens.</title>
        <authorList>
            <person name="Haridas S."/>
            <person name="Albert R."/>
            <person name="Binder M."/>
            <person name="Bloem J."/>
            <person name="Labutti K."/>
            <person name="Salamov A."/>
            <person name="Andreopoulos B."/>
            <person name="Baker S."/>
            <person name="Barry K."/>
            <person name="Bills G."/>
            <person name="Bluhm B."/>
            <person name="Cannon C."/>
            <person name="Castanera R."/>
            <person name="Culley D."/>
            <person name="Daum C."/>
            <person name="Ezra D."/>
            <person name="Gonzalez J."/>
            <person name="Henrissat B."/>
            <person name="Kuo A."/>
            <person name="Liang C."/>
            <person name="Lipzen A."/>
            <person name="Lutzoni F."/>
            <person name="Magnuson J."/>
            <person name="Mondo S."/>
            <person name="Nolan M."/>
            <person name="Ohm R."/>
            <person name="Pangilinan J."/>
            <person name="Park H.-J."/>
            <person name="Ramirez L."/>
            <person name="Alfaro M."/>
            <person name="Sun H."/>
            <person name="Tritt A."/>
            <person name="Yoshinaga Y."/>
            <person name="Zwiers L.-H."/>
            <person name="Turgeon B."/>
            <person name="Goodwin S."/>
            <person name="Spatafora J."/>
            <person name="Crous P."/>
            <person name="Grigoriev I."/>
        </authorList>
    </citation>
    <scope>NUCLEOTIDE SEQUENCE</scope>
    <source>
        <strain evidence="1">CBS 262.69</strain>
    </source>
</reference>
<name>A0A6G1I7Y2_9PEZI</name>
<evidence type="ECO:0000313" key="1">
    <source>
        <dbReference type="EMBL" id="KAF2404301.1"/>
    </source>
</evidence>
<keyword evidence="2" id="KW-1185">Reference proteome</keyword>
<dbReference type="EMBL" id="ML996688">
    <property type="protein sequence ID" value="KAF2404301.1"/>
    <property type="molecule type" value="Genomic_DNA"/>
</dbReference>
<protein>
    <submittedName>
        <fullName evidence="1">Uncharacterized protein</fullName>
    </submittedName>
</protein>
<organism evidence="1 2">
    <name type="scientific">Trichodelitschia bisporula</name>
    <dbReference type="NCBI Taxonomy" id="703511"/>
    <lineage>
        <taxon>Eukaryota</taxon>
        <taxon>Fungi</taxon>
        <taxon>Dikarya</taxon>
        <taxon>Ascomycota</taxon>
        <taxon>Pezizomycotina</taxon>
        <taxon>Dothideomycetes</taxon>
        <taxon>Dothideomycetes incertae sedis</taxon>
        <taxon>Phaeotrichales</taxon>
        <taxon>Phaeotrichaceae</taxon>
        <taxon>Trichodelitschia</taxon>
    </lineage>
</organism>